<dbReference type="SUPFAM" id="SSF51735">
    <property type="entry name" value="NAD(P)-binding Rossmann-fold domains"/>
    <property type="match status" value="1"/>
</dbReference>
<sequence>MTSIADHTVLITGSSRGIGRALVEEALRRGAKRVYAGMRRPLPHADARVTPLALDITDAAQIQQAAAGIDTLDILVNNAGIAAYDDLTDRSVLQQHLAVNLFGTHSVTQAFLPALTRSGGAVVNNLSVNAFAPLPLIPAYSISKAAAFSMTQSLRALVAGHGISVHAVLTGIVDTDMSRGVDLPKASPESVARNIFDGVESGEEDIFPDAMAESQAESWRTGAAKELERQYAMVAASGAGE</sequence>
<dbReference type="InterPro" id="IPR002347">
    <property type="entry name" value="SDR_fam"/>
</dbReference>
<dbReference type="InterPro" id="IPR020904">
    <property type="entry name" value="Sc_DH/Rdtase_CS"/>
</dbReference>
<evidence type="ECO:0000313" key="4">
    <source>
        <dbReference type="EMBL" id="SEO43382.1"/>
    </source>
</evidence>
<dbReference type="PRINTS" id="PR00081">
    <property type="entry name" value="GDHRDH"/>
</dbReference>
<evidence type="ECO:0000256" key="2">
    <source>
        <dbReference type="ARBA" id="ARBA00023002"/>
    </source>
</evidence>
<gene>
    <name evidence="4" type="ORF">SAMN04489732_1014</name>
</gene>
<dbReference type="Proteomes" id="UP000198582">
    <property type="component" value="Unassembled WGS sequence"/>
</dbReference>
<dbReference type="InterPro" id="IPR036291">
    <property type="entry name" value="NAD(P)-bd_dom_sf"/>
</dbReference>
<dbReference type="GO" id="GO:0005829">
    <property type="term" value="C:cytosol"/>
    <property type="evidence" value="ECO:0007669"/>
    <property type="project" value="TreeGrafter"/>
</dbReference>
<dbReference type="EMBL" id="FOEF01000001">
    <property type="protein sequence ID" value="SEO43382.1"/>
    <property type="molecule type" value="Genomic_DNA"/>
</dbReference>
<dbReference type="STRING" id="394193.SAMN04489732_1014"/>
<evidence type="ECO:0000256" key="1">
    <source>
        <dbReference type="ARBA" id="ARBA00006484"/>
    </source>
</evidence>
<dbReference type="RefSeq" id="WP_091610642.1">
    <property type="nucleotide sequence ID" value="NZ_FOEF01000001.1"/>
</dbReference>
<organism evidence="4 5">
    <name type="scientific">Amycolatopsis saalfeldensis</name>
    <dbReference type="NCBI Taxonomy" id="394193"/>
    <lineage>
        <taxon>Bacteria</taxon>
        <taxon>Bacillati</taxon>
        <taxon>Actinomycetota</taxon>
        <taxon>Actinomycetes</taxon>
        <taxon>Pseudonocardiales</taxon>
        <taxon>Pseudonocardiaceae</taxon>
        <taxon>Amycolatopsis</taxon>
    </lineage>
</organism>
<name>A0A1H8PN26_9PSEU</name>
<reference evidence="4 5" key="1">
    <citation type="submission" date="2016-10" db="EMBL/GenBank/DDBJ databases">
        <authorList>
            <person name="de Groot N.N."/>
        </authorList>
    </citation>
    <scope>NUCLEOTIDE SEQUENCE [LARGE SCALE GENOMIC DNA]</scope>
    <source>
        <strain evidence="4 5">DSM 44993</strain>
    </source>
</reference>
<keyword evidence="5" id="KW-1185">Reference proteome</keyword>
<evidence type="ECO:0000313" key="5">
    <source>
        <dbReference type="Proteomes" id="UP000198582"/>
    </source>
</evidence>
<dbReference type="PROSITE" id="PS00061">
    <property type="entry name" value="ADH_SHORT"/>
    <property type="match status" value="1"/>
</dbReference>
<dbReference type="PRINTS" id="PR00080">
    <property type="entry name" value="SDRFAMILY"/>
</dbReference>
<dbReference type="GO" id="GO:0016491">
    <property type="term" value="F:oxidoreductase activity"/>
    <property type="evidence" value="ECO:0007669"/>
    <property type="project" value="UniProtKB-KW"/>
</dbReference>
<keyword evidence="2" id="KW-0560">Oxidoreductase</keyword>
<dbReference type="OrthoDB" id="3212478at2"/>
<dbReference type="AlphaFoldDB" id="A0A1H8PN26"/>
<proteinExistence type="inferred from homology"/>
<dbReference type="PANTHER" id="PTHR43391">
    <property type="entry name" value="RETINOL DEHYDROGENASE-RELATED"/>
    <property type="match status" value="1"/>
</dbReference>
<dbReference type="PANTHER" id="PTHR43391:SF91">
    <property type="entry name" value="OS04G0390700 PROTEIN"/>
    <property type="match status" value="1"/>
</dbReference>
<dbReference type="Gene3D" id="3.40.50.720">
    <property type="entry name" value="NAD(P)-binding Rossmann-like Domain"/>
    <property type="match status" value="1"/>
</dbReference>
<protein>
    <submittedName>
        <fullName evidence="4">Short-chain dehydrogenase</fullName>
    </submittedName>
</protein>
<accession>A0A1H8PN26</accession>
<comment type="similarity">
    <text evidence="1 3">Belongs to the short-chain dehydrogenases/reductases (SDR) family.</text>
</comment>
<evidence type="ECO:0000256" key="3">
    <source>
        <dbReference type="RuleBase" id="RU000363"/>
    </source>
</evidence>
<dbReference type="Pfam" id="PF00106">
    <property type="entry name" value="adh_short"/>
    <property type="match status" value="1"/>
</dbReference>